<evidence type="ECO:0000313" key="2">
    <source>
        <dbReference type="Proteomes" id="UP000518288"/>
    </source>
</evidence>
<comment type="caution">
    <text evidence="1">The sequence shown here is derived from an EMBL/GenBank/DDBJ whole genome shotgun (WGS) entry which is preliminary data.</text>
</comment>
<dbReference type="EMBL" id="JACCFH010000001">
    <property type="protein sequence ID" value="NYG33006.1"/>
    <property type="molecule type" value="Genomic_DNA"/>
</dbReference>
<proteinExistence type="predicted"/>
<gene>
    <name evidence="1" type="ORF">BDD16_001992</name>
</gene>
<dbReference type="Proteomes" id="UP000518288">
    <property type="component" value="Unassembled WGS sequence"/>
</dbReference>
<dbReference type="RefSeq" id="WP_179633823.1">
    <property type="nucleotide sequence ID" value="NZ_JACCFH010000001.1"/>
</dbReference>
<evidence type="ECO:0000313" key="1">
    <source>
        <dbReference type="EMBL" id="NYG33006.1"/>
    </source>
</evidence>
<keyword evidence="2" id="KW-1185">Reference proteome</keyword>
<dbReference type="AlphaFoldDB" id="A0A7Y9QX19"/>
<protein>
    <submittedName>
        <fullName evidence="1">Uncharacterized protein</fullName>
    </submittedName>
</protein>
<accession>A0A7Y9QX19</accession>
<name>A0A7Y9QX19_9BURK</name>
<organism evidence="1 2">
    <name type="scientific">Sphaerotilus montanus</name>
    <dbReference type="NCBI Taxonomy" id="522889"/>
    <lineage>
        <taxon>Bacteria</taxon>
        <taxon>Pseudomonadati</taxon>
        <taxon>Pseudomonadota</taxon>
        <taxon>Betaproteobacteria</taxon>
        <taxon>Burkholderiales</taxon>
        <taxon>Sphaerotilaceae</taxon>
        <taxon>Sphaerotilus</taxon>
    </lineage>
</organism>
<sequence>MTTNVFDSNAGLICTDSRWSMRFGSWLLYVDDVNYHKIALRSDHAVMFAGQSLRIDEWKAWLRLDPFDVTQMPSTEGVVVCLIRLSSGKVAFKRGVDVERDGAYFAGSGSRAAVECWMRNRCAQTAVQSAIGVDVCSGGEVKFFDVKKRQHNLSPAPQTVASLTDVHTAITTRGIVMNISSTRSLAPIPFAKLKSLGIDGCTAQDLSDLQQLVASVDNKELMLSAPCDGMYEAWTDDEVQRCKEAFREAFC</sequence>
<reference evidence="1 2" key="1">
    <citation type="submission" date="2020-07" db="EMBL/GenBank/DDBJ databases">
        <title>Genomic Encyclopedia of Archaeal and Bacterial Type Strains, Phase II (KMG-II): from individual species to whole genera.</title>
        <authorList>
            <person name="Goeker M."/>
        </authorList>
    </citation>
    <scope>NUCLEOTIDE SEQUENCE [LARGE SCALE GENOMIC DNA]</scope>
    <source>
        <strain evidence="1 2">DSM 21226</strain>
    </source>
</reference>